<dbReference type="GO" id="GO:0000155">
    <property type="term" value="F:phosphorelay sensor kinase activity"/>
    <property type="evidence" value="ECO:0007669"/>
    <property type="project" value="TreeGrafter"/>
</dbReference>
<proteinExistence type="predicted"/>
<dbReference type="EMBL" id="AP019782">
    <property type="protein sequence ID" value="BBL70767.1"/>
    <property type="molecule type" value="Genomic_DNA"/>
</dbReference>
<evidence type="ECO:0000259" key="2">
    <source>
        <dbReference type="SMART" id="SM00387"/>
    </source>
</evidence>
<dbReference type="PANTHER" id="PTHR43547">
    <property type="entry name" value="TWO-COMPONENT HISTIDINE KINASE"/>
    <property type="match status" value="1"/>
</dbReference>
<feature type="domain" description="Response regulatory" evidence="3">
    <location>
        <begin position="15"/>
        <end position="128"/>
    </location>
</feature>
<dbReference type="InterPro" id="IPR001789">
    <property type="entry name" value="Sig_transdc_resp-reg_receiver"/>
</dbReference>
<keyword evidence="1" id="KW-0597">Phosphoprotein</keyword>
<name>A0A8D4VQH0_9GAMM</name>
<evidence type="ECO:0008006" key="6">
    <source>
        <dbReference type="Google" id="ProtNLM"/>
    </source>
</evidence>
<dbReference type="AlphaFoldDB" id="A0A8D4VQH0"/>
<keyword evidence="5" id="KW-1185">Reference proteome</keyword>
<dbReference type="Pfam" id="PF00072">
    <property type="entry name" value="Response_reg"/>
    <property type="match status" value="1"/>
</dbReference>
<dbReference type="PANTHER" id="PTHR43547:SF2">
    <property type="entry name" value="HYBRID SIGNAL TRANSDUCTION HISTIDINE KINASE C"/>
    <property type="match status" value="1"/>
</dbReference>
<dbReference type="CDD" id="cd17569">
    <property type="entry name" value="REC_HupR-like"/>
    <property type="match status" value="1"/>
</dbReference>
<accession>A0A8D4VQH0</accession>
<feature type="domain" description="Histidine kinase/HSP90-like ATPase" evidence="2">
    <location>
        <begin position="280"/>
        <end position="390"/>
    </location>
</feature>
<protein>
    <recommendedName>
        <fullName evidence="6">Histidine kinase</fullName>
    </recommendedName>
</protein>
<dbReference type="SMART" id="SM00448">
    <property type="entry name" value="REC"/>
    <property type="match status" value="1"/>
</dbReference>
<gene>
    <name evidence="4" type="ORF">MoryE10_13730</name>
</gene>
<evidence type="ECO:0000259" key="3">
    <source>
        <dbReference type="SMART" id="SM00448"/>
    </source>
</evidence>
<dbReference type="KEGG" id="moz:MoryE10_13730"/>
<organism evidence="4 5">
    <name type="scientific">Methylogaea oryzae</name>
    <dbReference type="NCBI Taxonomy" id="1295382"/>
    <lineage>
        <taxon>Bacteria</taxon>
        <taxon>Pseudomonadati</taxon>
        <taxon>Pseudomonadota</taxon>
        <taxon>Gammaproteobacteria</taxon>
        <taxon>Methylococcales</taxon>
        <taxon>Methylococcaceae</taxon>
        <taxon>Methylogaea</taxon>
    </lineage>
</organism>
<evidence type="ECO:0000256" key="1">
    <source>
        <dbReference type="ARBA" id="ARBA00022553"/>
    </source>
</evidence>
<dbReference type="Proteomes" id="UP000824988">
    <property type="component" value="Chromosome"/>
</dbReference>
<dbReference type="InterPro" id="IPR003594">
    <property type="entry name" value="HATPase_dom"/>
</dbReference>
<evidence type="ECO:0000313" key="4">
    <source>
        <dbReference type="EMBL" id="BBL70767.1"/>
    </source>
</evidence>
<dbReference type="Pfam" id="PF02518">
    <property type="entry name" value="HATPase_c"/>
    <property type="match status" value="1"/>
</dbReference>
<reference evidence="4" key="1">
    <citation type="submission" date="2019-06" db="EMBL/GenBank/DDBJ databases">
        <title>Complete genome sequence of Methylogaea oryzae strain JCM16910.</title>
        <authorList>
            <person name="Asakawa S."/>
        </authorList>
    </citation>
    <scope>NUCLEOTIDE SEQUENCE</scope>
    <source>
        <strain evidence="4">E10</strain>
    </source>
</reference>
<evidence type="ECO:0000313" key="5">
    <source>
        <dbReference type="Proteomes" id="UP000824988"/>
    </source>
</evidence>
<sequence>MRFSENMDRQGGDRYAVLFVDDEAMALEAFDMACGDSFPVLTASNAVEAARILESRSNDIAVLISDQRMPQTTGVDLLKETRRRHPHITRMLTTAYADFDATVAALNEAEIFRCIPKPWDVAALRRELAAAMEHFLARRRAEGDQPGDEQDAALQVAAPVAHKLRDTLIAMTWGVDGLRRHLPPLLEAYDDAADGRENPSVARASRRDALDTILDKLEHQTRDVSQLMELMLAQRRGAKAASAAHSMAEAVEQALERFPFAPGQRALVRTELLDDFQFSGAMPLMTRLIFNLLSNALHAVETAKKGRIEIRLETRAAGNRLCVWDGGTGIAPEILPRLFEEAVTTRADTEGHGLGLGFCRLVAETMGGSIACRSVEGEFAEFVVTLPPNTH</sequence>
<dbReference type="SMART" id="SM00387">
    <property type="entry name" value="HATPase_c"/>
    <property type="match status" value="1"/>
</dbReference>
<dbReference type="RefSeq" id="WP_221048632.1">
    <property type="nucleotide sequence ID" value="NZ_AP019782.1"/>
</dbReference>